<dbReference type="RefSeq" id="WP_135208330.1">
    <property type="nucleotide sequence ID" value="NZ_SPVF01000216.1"/>
</dbReference>
<dbReference type="InterPro" id="IPR002938">
    <property type="entry name" value="FAD-bd"/>
</dbReference>
<protein>
    <submittedName>
        <fullName evidence="3">Bifunctional salicylyl-CoA 5-hydroxylase/oxidoreductase</fullName>
    </submittedName>
</protein>
<comment type="caution">
    <text evidence="3">The sequence shown here is derived from an EMBL/GenBank/DDBJ whole genome shotgun (WGS) entry which is preliminary data.</text>
</comment>
<dbReference type="PANTHER" id="PTHR43303">
    <property type="entry name" value="NADPH DEHYDROGENASE C23G7.10C-RELATED"/>
    <property type="match status" value="1"/>
</dbReference>
<dbReference type="GO" id="GO:0010181">
    <property type="term" value="F:FMN binding"/>
    <property type="evidence" value="ECO:0007669"/>
    <property type="project" value="InterPro"/>
</dbReference>
<dbReference type="SUPFAM" id="SSF51395">
    <property type="entry name" value="FMN-linked oxidoreductases"/>
    <property type="match status" value="1"/>
</dbReference>
<organism evidence="3 4">
    <name type="scientific">Zemynaea arenosa</name>
    <dbReference type="NCBI Taxonomy" id="2561931"/>
    <lineage>
        <taxon>Bacteria</taxon>
        <taxon>Pseudomonadati</taxon>
        <taxon>Pseudomonadota</taxon>
        <taxon>Betaproteobacteria</taxon>
        <taxon>Burkholderiales</taxon>
        <taxon>Oxalobacteraceae</taxon>
        <taxon>Telluria group</taxon>
        <taxon>Zemynaea</taxon>
    </lineage>
</organism>
<evidence type="ECO:0000313" key="3">
    <source>
        <dbReference type="EMBL" id="TFW16268.1"/>
    </source>
</evidence>
<dbReference type="GO" id="GO:0071949">
    <property type="term" value="F:FAD binding"/>
    <property type="evidence" value="ECO:0007669"/>
    <property type="project" value="InterPro"/>
</dbReference>
<dbReference type="GO" id="GO:0050661">
    <property type="term" value="F:NADP binding"/>
    <property type="evidence" value="ECO:0007669"/>
    <property type="project" value="InterPro"/>
</dbReference>
<dbReference type="EMBL" id="SPVF01000216">
    <property type="protein sequence ID" value="TFW16268.1"/>
    <property type="molecule type" value="Genomic_DNA"/>
</dbReference>
<sequence length="789" mass="87210">MNIVCIGGGPAGLYFGLLMKKADPRHEITVVERNRPYDTFGWGVVFSDQTLGNLVAADEPTAREILRAFNHWDDIDVFFKGTRVTSGGHGFCGIGRKRLLNILQQRCEELGVRLVFETDVTDDQTLAARYNADLVIASDGLNSRIRTRYESTFQPTVETRRCRFVWLGTKKKFDAFTFAFKETEHGWFQAHIYQFDGDTSTFIVETPEDVWRKAGLDDMEQEEGIAFCERLFADQLDGHPLLSNASHLRGSAIWIAFPRIVCENWVHWNGEVPVVLMGDAAHTAHFSIGSGTKLALEDAIELARCLAGSTGLRAALEAYQASRSIEVLKIQSAARNSMEWFENVQRYTAMDAQQFAYSMLTRSQRISHENLRLRDPGYVERYEAWLAQRACAQAGVPVPEQKLLPMLTPFRVRDLVLKNRIVVSPMAQYSAVDGVPGDFHLVHLGARALGGAAMVFAEMTCVSADARITPACPGMYTPEHTAAWKRIVDFVHASSDAAIALQLGHAGPKGSTKVMWEGIDLPLPDGNWPLVAASDEQYLPGVSQVARAATGADLDRIEADFVRATLAAEQAGFDWVELHCAHGYFLSSFISPLTNHRTDQYGGSLENRCRYPLRVFRAMRAVWPAHKPMSVRISAHDWVEGGITPDDAVRIAALFKDAGADMIDCSSGQVSKQEKPVFGRMYQTPFADRIRNEADIPTIAVGSIFEADHANSIIAAGRADLCAVGRPHLANPAWTLNEAAKLGYTAVAWPKQYLAGKAQLERNLQRERQLAAASAGLSPQQVAARLLEG</sequence>
<evidence type="ECO:0000259" key="2">
    <source>
        <dbReference type="Pfam" id="PF01494"/>
    </source>
</evidence>
<dbReference type="Proteomes" id="UP000298438">
    <property type="component" value="Unassembled WGS sequence"/>
</dbReference>
<evidence type="ECO:0000313" key="4">
    <source>
        <dbReference type="Proteomes" id="UP000298438"/>
    </source>
</evidence>
<dbReference type="AlphaFoldDB" id="A0A4Y9S424"/>
<dbReference type="SUPFAM" id="SSF51905">
    <property type="entry name" value="FAD/NAD(P)-binding domain"/>
    <property type="match status" value="1"/>
</dbReference>
<dbReference type="GO" id="GO:0003959">
    <property type="term" value="F:NADPH dehydrogenase activity"/>
    <property type="evidence" value="ECO:0007669"/>
    <property type="project" value="InterPro"/>
</dbReference>
<dbReference type="Pfam" id="PF00724">
    <property type="entry name" value="Oxidored_FMN"/>
    <property type="match status" value="1"/>
</dbReference>
<dbReference type="CDD" id="cd02932">
    <property type="entry name" value="OYE_YqiM_FMN"/>
    <property type="match status" value="1"/>
</dbReference>
<dbReference type="InterPro" id="IPR044152">
    <property type="entry name" value="YqjM-like"/>
</dbReference>
<dbReference type="Gene3D" id="3.50.50.60">
    <property type="entry name" value="FAD/NAD(P)-binding domain"/>
    <property type="match status" value="1"/>
</dbReference>
<dbReference type="OrthoDB" id="8521686at2"/>
<dbReference type="Gene3D" id="3.30.9.20">
    <property type="match status" value="1"/>
</dbReference>
<dbReference type="NCBIfam" id="NF006101">
    <property type="entry name" value="PRK08255.1"/>
    <property type="match status" value="1"/>
</dbReference>
<dbReference type="Gene3D" id="3.20.20.70">
    <property type="entry name" value="Aldolase class I"/>
    <property type="match status" value="1"/>
</dbReference>
<dbReference type="InterPro" id="IPR013785">
    <property type="entry name" value="Aldolase_TIM"/>
</dbReference>
<dbReference type="Pfam" id="PF01494">
    <property type="entry name" value="FAD_binding_3"/>
    <property type="match status" value="1"/>
</dbReference>
<reference evidence="3 4" key="1">
    <citation type="submission" date="2019-03" db="EMBL/GenBank/DDBJ databases">
        <title>Draft Genome Sequence of Massilia arenosa sp. nov., a Novel Massilia Species Isolated from a Sandy-loam Maize Soil.</title>
        <authorList>
            <person name="Raths R."/>
            <person name="Peta V."/>
            <person name="Bucking H."/>
        </authorList>
    </citation>
    <scope>NUCLEOTIDE SEQUENCE [LARGE SCALE GENOMIC DNA]</scope>
    <source>
        <strain evidence="3 4">MC02</strain>
    </source>
</reference>
<evidence type="ECO:0000259" key="1">
    <source>
        <dbReference type="Pfam" id="PF00724"/>
    </source>
</evidence>
<proteinExistence type="predicted"/>
<dbReference type="PANTHER" id="PTHR43303:SF3">
    <property type="entry name" value="BLR3436 PROTEIN"/>
    <property type="match status" value="1"/>
</dbReference>
<feature type="domain" description="NADH:flavin oxidoreductase/NADH oxidase N-terminal" evidence="1">
    <location>
        <begin position="407"/>
        <end position="735"/>
    </location>
</feature>
<keyword evidence="4" id="KW-1185">Reference proteome</keyword>
<dbReference type="InterPro" id="IPR001155">
    <property type="entry name" value="OxRdtase_FMN_N"/>
</dbReference>
<dbReference type="InterPro" id="IPR036188">
    <property type="entry name" value="FAD/NAD-bd_sf"/>
</dbReference>
<dbReference type="PRINTS" id="PR00420">
    <property type="entry name" value="RNGMNOXGNASE"/>
</dbReference>
<gene>
    <name evidence="3" type="ORF">E4L96_16605</name>
</gene>
<name>A0A4Y9S424_9BURK</name>
<feature type="domain" description="FAD-binding" evidence="2">
    <location>
        <begin position="3"/>
        <end position="324"/>
    </location>
</feature>
<accession>A0A4Y9S424</accession>